<evidence type="ECO:0000259" key="3">
    <source>
        <dbReference type="Pfam" id="PF16201"/>
    </source>
</evidence>
<dbReference type="InterPro" id="IPR016024">
    <property type="entry name" value="ARM-type_fold"/>
</dbReference>
<dbReference type="Pfam" id="PF11707">
    <property type="entry name" value="Npa1"/>
    <property type="match status" value="1"/>
</dbReference>
<feature type="compositionally biased region" description="Polar residues" evidence="1">
    <location>
        <begin position="1516"/>
        <end position="1528"/>
    </location>
</feature>
<feature type="compositionally biased region" description="Basic and acidic residues" evidence="1">
    <location>
        <begin position="1420"/>
        <end position="1436"/>
    </location>
</feature>
<feature type="region of interest" description="Disordered" evidence="1">
    <location>
        <begin position="1144"/>
        <end position="1468"/>
    </location>
</feature>
<gene>
    <name evidence="5" type="ORF">GQX73_g5162</name>
</gene>
<feature type="compositionally biased region" description="Polar residues" evidence="1">
    <location>
        <begin position="1489"/>
        <end position="1500"/>
    </location>
</feature>
<dbReference type="Pfam" id="PF26140">
    <property type="entry name" value="HEAT_URB1"/>
    <property type="match status" value="1"/>
</dbReference>
<feature type="compositionally biased region" description="Polar residues" evidence="1">
    <location>
        <begin position="1209"/>
        <end position="1219"/>
    </location>
</feature>
<dbReference type="InParanoid" id="A0A7C8MY48"/>
<dbReference type="Proteomes" id="UP000481858">
    <property type="component" value="Unassembled WGS sequence"/>
</dbReference>
<feature type="domain" description="URB1 central HEAT repeat" evidence="4">
    <location>
        <begin position="641"/>
        <end position="826"/>
    </location>
</feature>
<dbReference type="GO" id="GO:0000466">
    <property type="term" value="P:maturation of 5.8S rRNA from tricistronic rRNA transcript (SSU-rRNA, 5.8S rRNA, LSU-rRNA)"/>
    <property type="evidence" value="ECO:0007669"/>
    <property type="project" value="TreeGrafter"/>
</dbReference>
<evidence type="ECO:0000313" key="5">
    <source>
        <dbReference type="EMBL" id="KAF2968434.1"/>
    </source>
</evidence>
<dbReference type="InterPro" id="IPR059018">
    <property type="entry name" value="HEAT_URB1"/>
</dbReference>
<dbReference type="SUPFAM" id="SSF48371">
    <property type="entry name" value="ARM repeat"/>
    <property type="match status" value="1"/>
</dbReference>
<feature type="compositionally biased region" description="Basic and acidic residues" evidence="1">
    <location>
        <begin position="1757"/>
        <end position="1767"/>
    </location>
</feature>
<feature type="region of interest" description="Disordered" evidence="1">
    <location>
        <begin position="831"/>
        <end position="856"/>
    </location>
</feature>
<feature type="region of interest" description="Disordered" evidence="1">
    <location>
        <begin position="1715"/>
        <end position="1784"/>
    </location>
</feature>
<feature type="compositionally biased region" description="Low complexity" evidence="1">
    <location>
        <begin position="1578"/>
        <end position="1593"/>
    </location>
</feature>
<feature type="compositionally biased region" description="Basic and acidic residues" evidence="1">
    <location>
        <begin position="1287"/>
        <end position="1341"/>
    </location>
</feature>
<feature type="compositionally biased region" description="Basic and acidic residues" evidence="1">
    <location>
        <begin position="1166"/>
        <end position="1191"/>
    </location>
</feature>
<dbReference type="PANTHER" id="PTHR13500:SF0">
    <property type="entry name" value="NUCLEOLAR PRE-RIBOSOMAL-ASSOCIATED PROTEIN 1"/>
    <property type="match status" value="1"/>
</dbReference>
<protein>
    <submittedName>
        <fullName evidence="5">Uncharacterized protein</fullName>
    </submittedName>
</protein>
<dbReference type="GO" id="GO:0005730">
    <property type="term" value="C:nucleolus"/>
    <property type="evidence" value="ECO:0007669"/>
    <property type="project" value="TreeGrafter"/>
</dbReference>
<dbReference type="GO" id="GO:0000463">
    <property type="term" value="P:maturation of LSU-rRNA from tricistronic rRNA transcript (SSU-rRNA, 5.8S rRNA, LSU-rRNA)"/>
    <property type="evidence" value="ECO:0007669"/>
    <property type="project" value="TreeGrafter"/>
</dbReference>
<organism evidence="5 6">
    <name type="scientific">Xylaria multiplex</name>
    <dbReference type="NCBI Taxonomy" id="323545"/>
    <lineage>
        <taxon>Eukaryota</taxon>
        <taxon>Fungi</taxon>
        <taxon>Dikarya</taxon>
        <taxon>Ascomycota</taxon>
        <taxon>Pezizomycotina</taxon>
        <taxon>Sordariomycetes</taxon>
        <taxon>Xylariomycetidae</taxon>
        <taxon>Xylariales</taxon>
        <taxon>Xylariaceae</taxon>
        <taxon>Xylaria</taxon>
    </lineage>
</organism>
<comment type="caution">
    <text evidence="5">The sequence shown here is derived from an EMBL/GenBank/DDBJ whole genome shotgun (WGS) entry which is preliminary data.</text>
</comment>
<evidence type="ECO:0000259" key="2">
    <source>
        <dbReference type="Pfam" id="PF11707"/>
    </source>
</evidence>
<feature type="region of interest" description="Disordered" evidence="1">
    <location>
        <begin position="1578"/>
        <end position="1600"/>
    </location>
</feature>
<feature type="region of interest" description="Disordered" evidence="1">
    <location>
        <begin position="1840"/>
        <end position="1897"/>
    </location>
</feature>
<dbReference type="InterPro" id="IPR046784">
    <property type="entry name" value="Eap1"/>
</dbReference>
<evidence type="ECO:0000256" key="1">
    <source>
        <dbReference type="SAM" id="MobiDB-lite"/>
    </source>
</evidence>
<reference evidence="5 6" key="1">
    <citation type="submission" date="2019-12" db="EMBL/GenBank/DDBJ databases">
        <title>Draft genome sequence of the ascomycete Xylaria multiplex DSM 110363.</title>
        <authorList>
            <person name="Buettner E."/>
            <person name="Kellner H."/>
        </authorList>
    </citation>
    <scope>NUCLEOTIDE SEQUENCE [LARGE SCALE GENOMIC DNA]</scope>
    <source>
        <strain evidence="5 6">DSM 110363</strain>
    </source>
</reference>
<dbReference type="Pfam" id="PF20566">
    <property type="entry name" value="Eap1"/>
    <property type="match status" value="1"/>
</dbReference>
<proteinExistence type="predicted"/>
<feature type="compositionally biased region" description="Basic and acidic residues" evidence="1">
    <location>
        <begin position="1726"/>
        <end position="1738"/>
    </location>
</feature>
<feature type="compositionally biased region" description="Basic and acidic residues" evidence="1">
    <location>
        <begin position="1452"/>
        <end position="1466"/>
    </location>
</feature>
<feature type="compositionally biased region" description="Basic and acidic residues" evidence="1">
    <location>
        <begin position="1357"/>
        <end position="1411"/>
    </location>
</feature>
<dbReference type="InterPro" id="IPR021714">
    <property type="entry name" value="URB1_N"/>
</dbReference>
<dbReference type="InterPro" id="IPR039844">
    <property type="entry name" value="URB1"/>
</dbReference>
<feature type="compositionally biased region" description="Polar residues" evidence="1">
    <location>
        <begin position="1343"/>
        <end position="1356"/>
    </location>
</feature>
<sequence>MAKRKSYGGDGLHTGKKQKTKHVHEAPTSEEVFTGRQLRHLLTFEQDLQKARHGIQSFKNVLDSILNNDEKKSDHMQILADFLDSTKPREVEDEVPIYLPDIMETWSMASQMNNENVMSAVPVVLALLLRIISSNVDSVPYGLGICRTLLQKRQQELIARNLSADKGKDFIISPTLRLLREAICLDGGALAAPIFRARANTFKSLARNLGLRYIGTGKEDPKKASVRTNATRLLLSCLKLLHHEAKRDLLLQRDIVAALMRHLRDDPPFLISEILDVLKTSIVQDKKLAKEVKIKILNAFSLIQIASLYGYPKEPANIEDDAESKHLSVEEAAHEILLATCTDSAVGICRPQQGYYPEGVVPDALMLDTKGSNLLDFGLDSVPWMDKFNNDIPVRNMLLGEFIESLRPWSSTKQSDLLLAIFQASPELIARYFIHKKAFTFDPKLSATWIGYASLLYNVVQLPIPPHFGRSNEYAAIPPPTSVILDNIIPPPMTLKAINRCLSNKSKLISFYAIRLLILALEKLDKALEMHREASTLPNSIWQEAARRLVDDFYQRIPDVKDVVNYYRTLADEDFLQREAASRLILLYYEVIPQVALKGKFDVSPMLLATIQKVEASNGAGEDIAMSLLELEHLCAVAKYSPGMRWFARVAEMPTSPFTTLLRLYTEKTTALSGDTLSQVLSYVANEYQLVESSPRSSGLDPLITALKNTGSIDSTIWSFIDNCAERCSRTPIKYLEMIEQHMAKADANRQGDARTCPLLMSIAEQLPFLVSTSPAKEVLKQLASFLREYLRRSLDAGVSRTFLRSIGDALIAALGDKKLGSKITLQKRTSTVDGDTEMLDGEPQSTSQPADEVEGESIMRISPQELEDRLAAPVLKSKENSLLKWSSKPPEELVEEGHAASLILLLSSEHASIRKEALTNVIKMAAKIKESTYEENEQIWLLLMELAESAKDLIADGPVPSLLVVFACRALDVLKNPLHCLYEKINLFLTSSPVWKPDSIPLMRTILQDGPTLDGSYYTEISWLLGFLADSLRTPQDVALFHGRRVYEQLFSLVVNPYMGINLRTQVLRVLYRTTSIEGGSDTVITRFGAISWLVSQKALAVDDKEKGLYEAMIRRLWETCDQKRIATWSKGSIEKLVPANLPPAEEWMGPPPDNFRNSQGSKTGTDRTRRDDGVLLEQTNRRSGADRHASRNSANNDDIILGPPRTMFNSATLSRTTKPFDNDKPTKDGDTRDRFPFRPRNGENDTDGRFRERDGRTNLRRRGDGDQDSDGWSTVKPRKSFGNEGAERFHGRMGERPDRFGVDRRPREGEDRDNNTERPRRNFGEFSREKDGDDNDKTRKNGLNRNRTDNPWNRDNNEASQPRERFDRSKSWRDRTDDHADTQHSKPRDPPYERRWDRDRDQRQEREPEWLDEPAEEPQAHTQEEFKKFMESMKARTASRTEPAPALSRDVLETREQVDADVTKSKPVKAAHAIELGPDKFFAAFGQKTTPEGSNGNDISKEKDTPVSKPKSGSRFQNFFSSQEQARLQPEPPSLLSAPPAVEMNPLLALAGSPKANTQPDAAEKVAFQALLQKLQKQTRQASTPPSGGFAEPPPPSHDFAPKNIMASPGSFPQFVQDHREETMARGLPLGPEMHPPPPHQNAQFAAMRPEQQMLHDLIGQRHLNQNLGGSRAEQPSSRNSNPNSEFLVSLMQGGRNIPEAQRNEQLIMRMPQPSRPAHIPPTPDREPDLQHERGLPQHHTTVRPTGPPSFFDEQSLHRQERETRPQPTHILQRPGQGPPGLDQMPPNNWMQASAQQLTNPGRPMIPPPGLPGSQRTGPVPGNYANFPMGGFPHPDGMAGPPRNMAPPPGFYGGPPPGFIPHPGMSAYQGPESLGFGFDGRGMPPPGGGAPFRRN</sequence>
<dbReference type="EMBL" id="WUBL01000051">
    <property type="protein sequence ID" value="KAF2968434.1"/>
    <property type="molecule type" value="Genomic_DNA"/>
</dbReference>
<dbReference type="PANTHER" id="PTHR13500">
    <property type="entry name" value="NUCLEOLAR PRERIBOSOMAL-ASSOCIATED PROTEIN 1"/>
    <property type="match status" value="1"/>
</dbReference>
<feature type="region of interest" description="Disordered" evidence="1">
    <location>
        <begin position="1"/>
        <end position="30"/>
    </location>
</feature>
<dbReference type="InterPro" id="IPR032436">
    <property type="entry name" value="URB1_C"/>
</dbReference>
<feature type="region of interest" description="Disordered" evidence="1">
    <location>
        <begin position="1487"/>
        <end position="1534"/>
    </location>
</feature>
<evidence type="ECO:0000259" key="4">
    <source>
        <dbReference type="Pfam" id="PF26140"/>
    </source>
</evidence>
<feature type="domain" description="URB1 C-terminal" evidence="3">
    <location>
        <begin position="901"/>
        <end position="1094"/>
    </location>
</feature>
<feature type="compositionally biased region" description="Pro residues" evidence="1">
    <location>
        <begin position="1846"/>
        <end position="1862"/>
    </location>
</feature>
<feature type="domain" description="URB1 N-terminal" evidence="2">
    <location>
        <begin position="99"/>
        <end position="452"/>
    </location>
</feature>
<feature type="region of interest" description="Disordered" evidence="1">
    <location>
        <begin position="1669"/>
        <end position="1688"/>
    </location>
</feature>
<dbReference type="OrthoDB" id="72892at2759"/>
<dbReference type="Pfam" id="PF16201">
    <property type="entry name" value="NopRA1"/>
    <property type="match status" value="1"/>
</dbReference>
<feature type="compositionally biased region" description="Basic and acidic residues" evidence="1">
    <location>
        <begin position="1220"/>
        <end position="1267"/>
    </location>
</feature>
<keyword evidence="6" id="KW-1185">Reference proteome</keyword>
<dbReference type="FunCoup" id="A0A7C8MY48">
    <property type="interactions" value="272"/>
</dbReference>
<accession>A0A7C8MY48</accession>
<name>A0A7C8MY48_9PEZI</name>
<evidence type="ECO:0000313" key="6">
    <source>
        <dbReference type="Proteomes" id="UP000481858"/>
    </source>
</evidence>